<dbReference type="SUPFAM" id="SSF55681">
    <property type="entry name" value="Class II aaRS and biotin synthetases"/>
    <property type="match status" value="1"/>
</dbReference>
<proteinExistence type="inferred from homology"/>
<dbReference type="PROSITE" id="PS51733">
    <property type="entry name" value="BPL_LPL_CATALYTIC"/>
    <property type="match status" value="1"/>
</dbReference>
<comment type="pathway">
    <text evidence="2">Protein modification; protein lipoylation via exogenous pathway; protein N(6)-(lipoyl)lysine from lipoate: step 2/2.</text>
</comment>
<dbReference type="InterPro" id="IPR004562">
    <property type="entry name" value="LipoylTrfase_LipoateP_Ligase"/>
</dbReference>
<evidence type="ECO:0000256" key="4">
    <source>
        <dbReference type="ARBA" id="ARBA00015925"/>
    </source>
</evidence>
<gene>
    <name evidence="6" type="ORF">GOMPHAMPRED_006240</name>
</gene>
<evidence type="ECO:0000313" key="7">
    <source>
        <dbReference type="Proteomes" id="UP000664169"/>
    </source>
</evidence>
<accession>A0A8H3I887</accession>
<comment type="caution">
    <text evidence="6">The sequence shown here is derived from an EMBL/GenBank/DDBJ whole genome shotgun (WGS) entry which is preliminary data.</text>
</comment>
<dbReference type="InterPro" id="IPR045864">
    <property type="entry name" value="aa-tRNA-synth_II/BPL/LPL"/>
</dbReference>
<dbReference type="OrthoDB" id="201621at2759"/>
<evidence type="ECO:0000313" key="6">
    <source>
        <dbReference type="EMBL" id="CAF9908648.1"/>
    </source>
</evidence>
<protein>
    <recommendedName>
        <fullName evidence="4">Putative lipoate-protein ligase A</fullName>
    </recommendedName>
</protein>
<dbReference type="CDD" id="cd16443">
    <property type="entry name" value="LplA"/>
    <property type="match status" value="1"/>
</dbReference>
<evidence type="ECO:0000259" key="5">
    <source>
        <dbReference type="PROSITE" id="PS51733"/>
    </source>
</evidence>
<dbReference type="PANTHER" id="PTHR12561">
    <property type="entry name" value="LIPOATE-PROTEIN LIGASE"/>
    <property type="match status" value="1"/>
</dbReference>
<reference evidence="6" key="1">
    <citation type="submission" date="2021-03" db="EMBL/GenBank/DDBJ databases">
        <authorList>
            <person name="Tagirdzhanova G."/>
        </authorList>
    </citation>
    <scope>NUCLEOTIDE SEQUENCE</scope>
</reference>
<dbReference type="GO" id="GO:0017118">
    <property type="term" value="F:lipoyltransferase activity"/>
    <property type="evidence" value="ECO:0007669"/>
    <property type="project" value="TreeGrafter"/>
</dbReference>
<evidence type="ECO:0000256" key="2">
    <source>
        <dbReference type="ARBA" id="ARBA00005085"/>
    </source>
</evidence>
<dbReference type="UniPathway" id="UPA00537">
    <property type="reaction ID" value="UER00595"/>
</dbReference>
<dbReference type="Gene3D" id="3.30.930.10">
    <property type="entry name" value="Bira Bifunctional Protein, Domain 2"/>
    <property type="match status" value="1"/>
</dbReference>
<sequence length="436" mass="49229">MSKLLAKIRPGTRTYGTLNPVISRYPNATDKFSRLIGSKDNRFHVYLLGSRDPYLNLSIEHYVYEKSTPESTFLLLYINDPCVVIGRNQNPWLEADLRTIKEHNIPIIRRRSGGGTVFHDHGNVNFSVIYPPSEFTRDKYSELVTRALRPYQPRTRVNERHDIVIDQGERLAPALRPAENDMHQSGYEPLQPRKCSGSAYKLSRTRALHHGTCLINSQNLHSIGELLRSPLQPFVKARGVDSVRSPVMNAFPSDQQNAIGLFVDSVVNTFGHKHSRSLPALSFPTGVECSTEFDESHLGFACGHLGSDLKQVEQIRTGMEELKSDSWLWTQTPRFTFSTTSTEDDPRERPRLSAELPSTTRVQFTSRSAQILSADISGSPTAVVDSDNLINRRIDQFESWKDVLALQSECKQGSDSANEQIGQIAFWLDQLFGKKK</sequence>
<dbReference type="Proteomes" id="UP000664169">
    <property type="component" value="Unassembled WGS sequence"/>
</dbReference>
<comment type="function">
    <text evidence="1">Catalyzes both the ATP-dependent activation of exogenously supplied lipoate to lipoyl-AMP and the transfer of the activated lipoyl onto the lipoyl domains of lipoate-dependent enzymes.</text>
</comment>
<dbReference type="PANTHER" id="PTHR12561:SF3">
    <property type="entry name" value="LIPOYLTRANSFERASE 1, MITOCHONDRIAL"/>
    <property type="match status" value="1"/>
</dbReference>
<organism evidence="6 7">
    <name type="scientific">Gomphillus americanus</name>
    <dbReference type="NCBI Taxonomy" id="1940652"/>
    <lineage>
        <taxon>Eukaryota</taxon>
        <taxon>Fungi</taxon>
        <taxon>Dikarya</taxon>
        <taxon>Ascomycota</taxon>
        <taxon>Pezizomycotina</taxon>
        <taxon>Lecanoromycetes</taxon>
        <taxon>OSLEUM clade</taxon>
        <taxon>Ostropomycetidae</taxon>
        <taxon>Ostropales</taxon>
        <taxon>Graphidaceae</taxon>
        <taxon>Gomphilloideae</taxon>
        <taxon>Gomphillus</taxon>
    </lineage>
</organism>
<keyword evidence="7" id="KW-1185">Reference proteome</keyword>
<dbReference type="Pfam" id="PF21948">
    <property type="entry name" value="LplA-B_cat"/>
    <property type="match status" value="1"/>
</dbReference>
<dbReference type="GO" id="GO:0005739">
    <property type="term" value="C:mitochondrion"/>
    <property type="evidence" value="ECO:0007669"/>
    <property type="project" value="TreeGrafter"/>
</dbReference>
<evidence type="ECO:0000256" key="1">
    <source>
        <dbReference type="ARBA" id="ARBA00003253"/>
    </source>
</evidence>
<evidence type="ECO:0000256" key="3">
    <source>
        <dbReference type="ARBA" id="ARBA00008242"/>
    </source>
</evidence>
<dbReference type="InterPro" id="IPR004143">
    <property type="entry name" value="BPL_LPL_catalytic"/>
</dbReference>
<dbReference type="EMBL" id="CAJPDQ010000004">
    <property type="protein sequence ID" value="CAF9908648.1"/>
    <property type="molecule type" value="Genomic_DNA"/>
</dbReference>
<feature type="domain" description="BPL/LPL catalytic" evidence="5">
    <location>
        <begin position="68"/>
        <end position="259"/>
    </location>
</feature>
<dbReference type="GO" id="GO:0009249">
    <property type="term" value="P:protein lipoylation"/>
    <property type="evidence" value="ECO:0007669"/>
    <property type="project" value="InterPro"/>
</dbReference>
<comment type="similarity">
    <text evidence="3">Belongs to the LplA family.</text>
</comment>
<dbReference type="AlphaFoldDB" id="A0A8H3I887"/>
<name>A0A8H3I887_9LECA</name>